<proteinExistence type="predicted"/>
<dbReference type="STRING" id="1849047.A0A3D8RFZ5"/>
<dbReference type="EMBL" id="PDLM01000007">
    <property type="protein sequence ID" value="RDW72794.1"/>
    <property type="molecule type" value="Genomic_DNA"/>
</dbReference>
<name>A0A3D8RFZ5_9HELO</name>
<dbReference type="AlphaFoldDB" id="A0A3D8RFZ5"/>
<dbReference type="Gene3D" id="3.40.50.2020">
    <property type="match status" value="1"/>
</dbReference>
<dbReference type="InterPro" id="IPR036412">
    <property type="entry name" value="HAD-like_sf"/>
</dbReference>
<protein>
    <recommendedName>
        <fullName evidence="1">Phosphoribosyltransferase domain-containing protein</fullName>
    </recommendedName>
</protein>
<keyword evidence="3" id="KW-1185">Reference proteome</keyword>
<dbReference type="CDD" id="cd06223">
    <property type="entry name" value="PRTases_typeI"/>
    <property type="match status" value="1"/>
</dbReference>
<reference evidence="2 3" key="1">
    <citation type="journal article" date="2018" name="IMA Fungus">
        <title>IMA Genome-F 9: Draft genome sequence of Annulohypoxylon stygium, Aspergillus mulundensis, Berkeleyomyces basicola (syn. Thielaviopsis basicola), Ceratocystis smalleyi, two Cercospora beticola strains, Coleophoma cylindrospora, Fusarium fracticaudum, Phialophora cf. hyalina, and Morchella septimelata.</title>
        <authorList>
            <person name="Wingfield B.D."/>
            <person name="Bills G.F."/>
            <person name="Dong Y."/>
            <person name="Huang W."/>
            <person name="Nel W.J."/>
            <person name="Swalarsk-Parry B.S."/>
            <person name="Vaghefi N."/>
            <person name="Wilken P.M."/>
            <person name="An Z."/>
            <person name="de Beer Z.W."/>
            <person name="De Vos L."/>
            <person name="Chen L."/>
            <person name="Duong T.A."/>
            <person name="Gao Y."/>
            <person name="Hammerbacher A."/>
            <person name="Kikkert J.R."/>
            <person name="Li Y."/>
            <person name="Li H."/>
            <person name="Li K."/>
            <person name="Li Q."/>
            <person name="Liu X."/>
            <person name="Ma X."/>
            <person name="Naidoo K."/>
            <person name="Pethybridge S.J."/>
            <person name="Sun J."/>
            <person name="Steenkamp E.T."/>
            <person name="van der Nest M.A."/>
            <person name="van Wyk S."/>
            <person name="Wingfield M.J."/>
            <person name="Xiong C."/>
            <person name="Yue Q."/>
            <person name="Zhang X."/>
        </authorList>
    </citation>
    <scope>NUCLEOTIDE SEQUENCE [LARGE SCALE GENOMIC DNA]</scope>
    <source>
        <strain evidence="2 3">BP6252</strain>
    </source>
</reference>
<feature type="domain" description="Phosphoribosyltransferase" evidence="1">
    <location>
        <begin position="491"/>
        <end position="674"/>
    </location>
</feature>
<comment type="caution">
    <text evidence="2">The sequence shown here is derived from an EMBL/GenBank/DDBJ whole genome shotgun (WGS) entry which is preliminary data.</text>
</comment>
<dbReference type="Pfam" id="PF13207">
    <property type="entry name" value="AAA_17"/>
    <property type="match status" value="1"/>
</dbReference>
<dbReference type="InterPro" id="IPR050582">
    <property type="entry name" value="HAD-like_SerB"/>
</dbReference>
<evidence type="ECO:0000313" key="3">
    <source>
        <dbReference type="Proteomes" id="UP000256645"/>
    </source>
</evidence>
<dbReference type="SUPFAM" id="SSF52540">
    <property type="entry name" value="P-loop containing nucleoside triphosphate hydrolases"/>
    <property type="match status" value="1"/>
</dbReference>
<dbReference type="Pfam" id="PF12710">
    <property type="entry name" value="HAD"/>
    <property type="match status" value="1"/>
</dbReference>
<dbReference type="InterPro" id="IPR000836">
    <property type="entry name" value="PRTase_dom"/>
</dbReference>
<dbReference type="GO" id="GO:0036424">
    <property type="term" value="F:L-phosphoserine phosphatase activity"/>
    <property type="evidence" value="ECO:0007669"/>
    <property type="project" value="TreeGrafter"/>
</dbReference>
<organism evidence="2 3">
    <name type="scientific">Coleophoma cylindrospora</name>
    <dbReference type="NCBI Taxonomy" id="1849047"/>
    <lineage>
        <taxon>Eukaryota</taxon>
        <taxon>Fungi</taxon>
        <taxon>Dikarya</taxon>
        <taxon>Ascomycota</taxon>
        <taxon>Pezizomycotina</taxon>
        <taxon>Leotiomycetes</taxon>
        <taxon>Helotiales</taxon>
        <taxon>Dermateaceae</taxon>
        <taxon>Coleophoma</taxon>
    </lineage>
</organism>
<dbReference type="GO" id="GO:0005737">
    <property type="term" value="C:cytoplasm"/>
    <property type="evidence" value="ECO:0007669"/>
    <property type="project" value="TreeGrafter"/>
</dbReference>
<dbReference type="Gene3D" id="3.40.50.300">
    <property type="entry name" value="P-loop containing nucleotide triphosphate hydrolases"/>
    <property type="match status" value="1"/>
</dbReference>
<dbReference type="Pfam" id="PF14681">
    <property type="entry name" value="UPRTase"/>
    <property type="match status" value="1"/>
</dbReference>
<accession>A0A3D8RFZ5</accession>
<dbReference type="OrthoDB" id="5416609at2759"/>
<dbReference type="InterPro" id="IPR027417">
    <property type="entry name" value="P-loop_NTPase"/>
</dbReference>
<dbReference type="Gene3D" id="3.40.50.1000">
    <property type="entry name" value="HAD superfamily/HAD-like"/>
    <property type="match status" value="1"/>
</dbReference>
<dbReference type="Proteomes" id="UP000256645">
    <property type="component" value="Unassembled WGS sequence"/>
</dbReference>
<dbReference type="PANTHER" id="PTHR43344:SF20">
    <property type="entry name" value="URACIL PHOSPHORIBOSYLTRANSFERASE"/>
    <property type="match status" value="1"/>
</dbReference>
<evidence type="ECO:0000313" key="2">
    <source>
        <dbReference type="EMBL" id="RDW72794.1"/>
    </source>
</evidence>
<evidence type="ECO:0000259" key="1">
    <source>
        <dbReference type="Pfam" id="PF14681"/>
    </source>
</evidence>
<dbReference type="PANTHER" id="PTHR43344">
    <property type="entry name" value="PHOSPHOSERINE PHOSPHATASE"/>
    <property type="match status" value="1"/>
</dbReference>
<dbReference type="InterPro" id="IPR029057">
    <property type="entry name" value="PRTase-like"/>
</dbReference>
<dbReference type="SUPFAM" id="SSF56784">
    <property type="entry name" value="HAD-like"/>
    <property type="match status" value="1"/>
</dbReference>
<dbReference type="InterPro" id="IPR023214">
    <property type="entry name" value="HAD_sf"/>
</dbReference>
<sequence>MVEMINVAVGPANPTEPSLASPIKAIVVGLYGVPGSGKTFLINQLKHDLGEEHFNFYEGSEVIGAVIPGGLDAFLELEEQGKVHWRQLAIDKIRQECEDSGHVGVVNGHFMFWPENEEVGCPVYTANDLSTFTHILYLDVPADLVVQRRQADLARPRSPVSKEHLLKWQLAEKAELRRLCSQNEILFFVLSSQHSTSAVSEILRHFRQDTNEYNLLHATTRLDEVVLKACGGPETVLVLDADKTLAPEDTGTLFWRIAADSPYAESEVNGCPLKTLFSSPLGYSDTAFRQATLLYEEIACEQQFNAICEAVASSVTMYPEFVTLLQRIAENNHVMAVVVTCGLRLIWEKVLKLLGLSEVVEVIGGGRITDGFIVTPSVKAALVARLRDFHHLYVWAFGDSVLDLPMMSEAHQTIVVVGEENTRSKTMDAALLDAIDHQGLKARQVLLPGRVSPRLSTIKLPLVELTTEEFVNTVSTRRIHQFLDSGHCDSAKLLMTLMRDASVSGPALREVHRRVGWYLAITFLSAILGLEQHPIRHVQGHVTNGYRLQHEQQTSVVALMRGGEAMAFGINDAFPLAMFVHANTPKDVRLHHVQGQHTIVLVDSVVNSGKTVREFVTQIRKLHTTIRIVVVAGVVQAESALIRDANLIMVALRQSENKFTGRGTTDTGNRLFNTTHLD</sequence>
<dbReference type="GO" id="GO:0006564">
    <property type="term" value="P:L-serine biosynthetic process"/>
    <property type="evidence" value="ECO:0007669"/>
    <property type="project" value="TreeGrafter"/>
</dbReference>
<dbReference type="GO" id="GO:0000287">
    <property type="term" value="F:magnesium ion binding"/>
    <property type="evidence" value="ECO:0007669"/>
    <property type="project" value="TreeGrafter"/>
</dbReference>
<gene>
    <name evidence="2" type="ORF">BP6252_06701</name>
</gene>
<dbReference type="SUPFAM" id="SSF53271">
    <property type="entry name" value="PRTase-like"/>
    <property type="match status" value="1"/>
</dbReference>